<name>A0A3L7JGI0_9HYPH</name>
<dbReference type="NCBIfam" id="NF006622">
    <property type="entry name" value="PRK09190.1"/>
    <property type="match status" value="1"/>
</dbReference>
<dbReference type="CDD" id="cd00279">
    <property type="entry name" value="YlxR"/>
    <property type="match status" value="1"/>
</dbReference>
<keyword evidence="3" id="KW-1185">Reference proteome</keyword>
<dbReference type="InterPro" id="IPR007393">
    <property type="entry name" value="YlxR_dom"/>
</dbReference>
<dbReference type="Proteomes" id="UP000281094">
    <property type="component" value="Unassembled WGS sequence"/>
</dbReference>
<comment type="caution">
    <text evidence="2">The sequence shown here is derived from an EMBL/GenBank/DDBJ whole genome shotgun (WGS) entry which is preliminary data.</text>
</comment>
<dbReference type="SUPFAM" id="SSF64376">
    <property type="entry name" value="YlxR-like"/>
    <property type="match status" value="1"/>
</dbReference>
<evidence type="ECO:0000313" key="2">
    <source>
        <dbReference type="EMBL" id="RLQ89309.1"/>
    </source>
</evidence>
<dbReference type="EMBL" id="RCWN01000001">
    <property type="protein sequence ID" value="RLQ89309.1"/>
    <property type="molecule type" value="Genomic_DNA"/>
</dbReference>
<dbReference type="InterPro" id="IPR029064">
    <property type="entry name" value="Ribosomal_eL30-like_sf"/>
</dbReference>
<dbReference type="PANTHER" id="PTHR34215">
    <property type="entry name" value="BLL0784 PROTEIN"/>
    <property type="match status" value="1"/>
</dbReference>
<dbReference type="SUPFAM" id="SSF55315">
    <property type="entry name" value="L30e-like"/>
    <property type="match status" value="1"/>
</dbReference>
<dbReference type="AlphaFoldDB" id="A0A3L7JGI0"/>
<dbReference type="PANTHER" id="PTHR34215:SF1">
    <property type="entry name" value="YLXR DOMAIN-CONTAINING PROTEIN"/>
    <property type="match status" value="1"/>
</dbReference>
<dbReference type="Gene3D" id="3.30.1330.30">
    <property type="match status" value="1"/>
</dbReference>
<feature type="domain" description="YlxR" evidence="1">
    <location>
        <begin position="4"/>
        <end position="79"/>
    </location>
</feature>
<protein>
    <submittedName>
        <fullName evidence="2">RNA-binding protein</fullName>
    </submittedName>
</protein>
<dbReference type="Gene3D" id="3.30.1230.10">
    <property type="entry name" value="YlxR-like"/>
    <property type="match status" value="1"/>
</dbReference>
<dbReference type="InterPro" id="IPR037465">
    <property type="entry name" value="YlxR"/>
</dbReference>
<accession>A0A3L7JGI0</accession>
<gene>
    <name evidence="2" type="ORF">D8780_00965</name>
</gene>
<reference evidence="2 3" key="1">
    <citation type="submission" date="2018-10" db="EMBL/GenBank/DDBJ databases">
        <title>Notoacmeibacter sp. M2BS9Y-3-1, whole genome shotgun sequence.</title>
        <authorList>
            <person name="Tuo L."/>
        </authorList>
    </citation>
    <scope>NUCLEOTIDE SEQUENCE [LARGE SCALE GENOMIC DNA]</scope>
    <source>
        <strain evidence="2 3">M2BS9Y-3-1</strain>
    </source>
</reference>
<dbReference type="InterPro" id="IPR035931">
    <property type="entry name" value="YlxR-like_sf"/>
</dbReference>
<dbReference type="RefSeq" id="WP_121646275.1">
    <property type="nucleotide sequence ID" value="NZ_RCWN01000001.1"/>
</dbReference>
<organism evidence="2 3">
    <name type="scientific">Notoacmeibacter ruber</name>
    <dbReference type="NCBI Taxonomy" id="2670375"/>
    <lineage>
        <taxon>Bacteria</taxon>
        <taxon>Pseudomonadati</taxon>
        <taxon>Pseudomonadota</taxon>
        <taxon>Alphaproteobacteria</taxon>
        <taxon>Hyphomicrobiales</taxon>
        <taxon>Notoacmeibacteraceae</taxon>
        <taxon>Notoacmeibacter</taxon>
    </lineage>
</organism>
<sequence>MATRTCIVTRAKAERGDALLRFVAGPEGTIVPDLKGSLPGRGCWVRAERRYIEEAVKRRAFSRALKAAVDVPADLADKVDRLLHDRALGALGLARKAGRAVAGASKTEAKIRSGEAFCVLHAKDGATDGLRKMEQAARATLHLGGPHVPIYRLFDAEQLGLALGAGSVIHAAVLGHPAGQAAFERIAALALYREGPTEHEGTADEAATKETE</sequence>
<evidence type="ECO:0000259" key="1">
    <source>
        <dbReference type="Pfam" id="PF04296"/>
    </source>
</evidence>
<dbReference type="Pfam" id="PF04296">
    <property type="entry name" value="YlxR"/>
    <property type="match status" value="1"/>
</dbReference>
<evidence type="ECO:0000313" key="3">
    <source>
        <dbReference type="Proteomes" id="UP000281094"/>
    </source>
</evidence>
<proteinExistence type="predicted"/>